<keyword evidence="3" id="KW-1185">Reference proteome</keyword>
<accession>A0A8J3ETN9</accession>
<organism evidence="2 3">
    <name type="scientific">Gottfriedia solisilvae</name>
    <dbReference type="NCBI Taxonomy" id="1516104"/>
    <lineage>
        <taxon>Bacteria</taxon>
        <taxon>Bacillati</taxon>
        <taxon>Bacillota</taxon>
        <taxon>Bacilli</taxon>
        <taxon>Bacillales</taxon>
        <taxon>Bacillaceae</taxon>
        <taxon>Gottfriedia</taxon>
    </lineage>
</organism>
<reference evidence="3" key="1">
    <citation type="journal article" date="2019" name="Int. J. Syst. Evol. Microbiol.">
        <title>The Global Catalogue of Microorganisms (GCM) 10K type strain sequencing project: providing services to taxonomists for standard genome sequencing and annotation.</title>
        <authorList>
            <consortium name="The Broad Institute Genomics Platform"/>
            <consortium name="The Broad Institute Genome Sequencing Center for Infectious Disease"/>
            <person name="Wu L."/>
            <person name="Ma J."/>
        </authorList>
    </citation>
    <scope>NUCLEOTIDE SEQUENCE [LARGE SCALE GENOMIC DNA]</scope>
    <source>
        <strain evidence="3">CGMCC 1.14993</strain>
    </source>
</reference>
<dbReference type="AlphaFoldDB" id="A0A8J3ETN9"/>
<dbReference type="RefSeq" id="WP_088002692.1">
    <property type="nucleotide sequence ID" value="NZ_BMHB01000001.1"/>
</dbReference>
<sequence>MKKLFMLLTVMFVFMLSSCSSNEESKKKESILDEYKVMNSHSEVRVKDFIYRIVSEKQEYANNEKVKIYAELEYVGNEEQVTIYHAASPFYFNLKEKTRNYDIVYGMNQPLVKTTIVKGKPLREEYFIGNGSYSGDDPKEYVDFMKKIMDTKRLPYGYYILNGNADFYVETVKSGKNVQIEYNINSPIDFKVNE</sequence>
<dbReference type="PROSITE" id="PS51257">
    <property type="entry name" value="PROKAR_LIPOPROTEIN"/>
    <property type="match status" value="1"/>
</dbReference>
<feature type="chain" id="PRO_5035263902" description="Lipoprotein" evidence="1">
    <location>
        <begin position="23"/>
        <end position="194"/>
    </location>
</feature>
<evidence type="ECO:0000313" key="3">
    <source>
        <dbReference type="Proteomes" id="UP000626244"/>
    </source>
</evidence>
<proteinExistence type="predicted"/>
<dbReference type="OrthoDB" id="2426241at2"/>
<comment type="caution">
    <text evidence="2">The sequence shown here is derived from an EMBL/GenBank/DDBJ whole genome shotgun (WGS) entry which is preliminary data.</text>
</comment>
<evidence type="ECO:0000256" key="1">
    <source>
        <dbReference type="SAM" id="SignalP"/>
    </source>
</evidence>
<dbReference type="EMBL" id="BMHB01000001">
    <property type="protein sequence ID" value="GGI10079.1"/>
    <property type="molecule type" value="Genomic_DNA"/>
</dbReference>
<keyword evidence="1" id="KW-0732">Signal</keyword>
<evidence type="ECO:0000313" key="2">
    <source>
        <dbReference type="EMBL" id="GGI10079.1"/>
    </source>
</evidence>
<gene>
    <name evidence="2" type="ORF">GCM10007380_00990</name>
</gene>
<evidence type="ECO:0008006" key="4">
    <source>
        <dbReference type="Google" id="ProtNLM"/>
    </source>
</evidence>
<dbReference type="Proteomes" id="UP000626244">
    <property type="component" value="Unassembled WGS sequence"/>
</dbReference>
<feature type="signal peptide" evidence="1">
    <location>
        <begin position="1"/>
        <end position="22"/>
    </location>
</feature>
<name>A0A8J3ETN9_9BACI</name>
<protein>
    <recommendedName>
        <fullName evidence="4">Lipoprotein</fullName>
    </recommendedName>
</protein>